<proteinExistence type="predicted"/>
<gene>
    <name evidence="2" type="ORF">OKIOD_LOCUS1091</name>
</gene>
<evidence type="ECO:0000313" key="3">
    <source>
        <dbReference type="Proteomes" id="UP001158576"/>
    </source>
</evidence>
<protein>
    <submittedName>
        <fullName evidence="2">Oidioi.mRNA.OKI2018_I69.PAR.g9533.t1.cds</fullName>
    </submittedName>
</protein>
<accession>A0ABN7RL37</accession>
<organism evidence="2 3">
    <name type="scientific">Oikopleura dioica</name>
    <name type="common">Tunicate</name>
    <dbReference type="NCBI Taxonomy" id="34765"/>
    <lineage>
        <taxon>Eukaryota</taxon>
        <taxon>Metazoa</taxon>
        <taxon>Chordata</taxon>
        <taxon>Tunicata</taxon>
        <taxon>Appendicularia</taxon>
        <taxon>Copelata</taxon>
        <taxon>Oikopleuridae</taxon>
        <taxon>Oikopleura</taxon>
    </lineage>
</organism>
<evidence type="ECO:0000256" key="1">
    <source>
        <dbReference type="SAM" id="SignalP"/>
    </source>
</evidence>
<keyword evidence="3" id="KW-1185">Reference proteome</keyword>
<sequence>MQAIKICIILVFVNAETDVECGTVYDGRAIQLTGRYLLEMEYDECFSLCTFVHAITYGPSTASGHICNAIYNRGFKRCNLHHTALSKEITETIREFEGTRNTGSVMVRNKKHCSAICDQIPSCFIAVTKSRGRHGHTCSLFSGNFDYTKPGRCNAASCSCKRKPSRSPRTFFA</sequence>
<feature type="signal peptide" evidence="1">
    <location>
        <begin position="1"/>
        <end position="15"/>
    </location>
</feature>
<reference evidence="2 3" key="1">
    <citation type="submission" date="2021-04" db="EMBL/GenBank/DDBJ databases">
        <authorList>
            <person name="Bliznina A."/>
        </authorList>
    </citation>
    <scope>NUCLEOTIDE SEQUENCE [LARGE SCALE GENOMIC DNA]</scope>
</reference>
<name>A0ABN7RL37_OIKDI</name>
<keyword evidence="1" id="KW-0732">Signal</keyword>
<dbReference type="Proteomes" id="UP001158576">
    <property type="component" value="Chromosome PAR"/>
</dbReference>
<feature type="chain" id="PRO_5045436793" evidence="1">
    <location>
        <begin position="16"/>
        <end position="173"/>
    </location>
</feature>
<evidence type="ECO:0000313" key="2">
    <source>
        <dbReference type="EMBL" id="CAG5080296.1"/>
    </source>
</evidence>
<dbReference type="EMBL" id="OU015568">
    <property type="protein sequence ID" value="CAG5080296.1"/>
    <property type="molecule type" value="Genomic_DNA"/>
</dbReference>